<evidence type="ECO:0000256" key="1">
    <source>
        <dbReference type="SAM" id="SignalP"/>
    </source>
</evidence>
<proteinExistence type="predicted"/>
<dbReference type="Gene3D" id="2.40.160.50">
    <property type="entry name" value="membrane protein fhac: a member of the omp85/tpsb transporter family"/>
    <property type="match status" value="1"/>
</dbReference>
<dbReference type="Pfam" id="PF03865">
    <property type="entry name" value="ShlB"/>
    <property type="match status" value="1"/>
</dbReference>
<dbReference type="InterPro" id="IPR005565">
    <property type="entry name" value="Hemolysn_activator_HlyB_C"/>
</dbReference>
<feature type="signal peptide" evidence="1">
    <location>
        <begin position="1"/>
        <end position="20"/>
    </location>
</feature>
<protein>
    <submittedName>
        <fullName evidence="3">Hemin-binding protein</fullName>
    </submittedName>
</protein>
<dbReference type="STRING" id="1420917.AU15_15500"/>
<keyword evidence="6" id="KW-1185">Reference proteome</keyword>
<gene>
    <name evidence="3" type="ORF">MARSALSMR5_01935</name>
    <name evidence="4" type="ORF">SAMN04487868_10282</name>
</gene>
<evidence type="ECO:0000313" key="4">
    <source>
        <dbReference type="EMBL" id="SFL46007.1"/>
    </source>
</evidence>
<name>A0A1W6K9K8_9GAMM</name>
<reference evidence="3 5" key="2">
    <citation type="submission" date="2017-04" db="EMBL/GenBank/DDBJ databases">
        <title>Genome Sequence of Marinobacter salarius strain SMR5 Isolated from a culture of the Diatom Skeletonema marinoi.</title>
        <authorList>
            <person name="Topel M."/>
            <person name="Pinder M.I.M."/>
            <person name="Johansson O.N."/>
            <person name="Kourtchenko O."/>
            <person name="Godhe A."/>
            <person name="Clarke A.K."/>
        </authorList>
    </citation>
    <scope>NUCLEOTIDE SEQUENCE [LARGE SCALE GENOMIC DNA]</scope>
    <source>
        <strain evidence="3 5">SMR5</strain>
    </source>
</reference>
<dbReference type="EMBL" id="CP020931">
    <property type="protein sequence ID" value="ARM84012.1"/>
    <property type="molecule type" value="Genomic_DNA"/>
</dbReference>
<sequence>MRHSLLFALIWCVLSQPLYAESSGSWLRNGWKPYADNFEGTVNAFRDEREHWLRSRLKFSGKTSLNSDGMDGDIGVSADSLVGSSDAIGFHYRDARSHKNRSDVNATSFRYRFPAGANQVTVETGSSYYSHAVTSGDRRYNASGESSVVGVGASRPLFSRFGLAFDGVAHHTGRDSRAMEKGSLVSESRYELSSVGLKAQGGHELWDGLQASTGLLAVSGREYSSTDYRLQDDVGREDAFYKVAMSASLEQELYRWRWRIHGRYQFADEDLPVSEYLTVAGPSMIAGFNGQSVSVVRGGWLRLDTASPSWQMPFMDGVLSSVNFAVLHGWVPYSETQSDRHGRASAGQVSLKFEGRAFTANVSVGRMIRASTMAMTMPERPDVRFSLTMGI</sequence>
<dbReference type="Proteomes" id="UP000199211">
    <property type="component" value="Unassembled WGS sequence"/>
</dbReference>
<dbReference type="GO" id="GO:0046819">
    <property type="term" value="P:protein secretion by the type V secretion system"/>
    <property type="evidence" value="ECO:0007669"/>
    <property type="project" value="TreeGrafter"/>
</dbReference>
<feature type="domain" description="Haemolysin activator HlyB C-terminal" evidence="2">
    <location>
        <begin position="52"/>
        <end position="331"/>
    </location>
</feature>
<dbReference type="PANTHER" id="PTHR34597:SF3">
    <property type="entry name" value="OUTER MEMBRANE TRANSPORTER CDIB"/>
    <property type="match status" value="1"/>
</dbReference>
<evidence type="ECO:0000259" key="2">
    <source>
        <dbReference type="Pfam" id="PF03865"/>
    </source>
</evidence>
<dbReference type="GO" id="GO:0098046">
    <property type="term" value="C:type V protein secretion system complex"/>
    <property type="evidence" value="ECO:0007669"/>
    <property type="project" value="TreeGrafter"/>
</dbReference>
<dbReference type="EMBL" id="FOTV01000002">
    <property type="protein sequence ID" value="SFL46007.1"/>
    <property type="molecule type" value="Genomic_DNA"/>
</dbReference>
<dbReference type="RefSeq" id="WP_036205393.1">
    <property type="nucleotide sequence ID" value="NZ_CP020931.1"/>
</dbReference>
<accession>A0A1W6K9K8</accession>
<dbReference type="Proteomes" id="UP000193100">
    <property type="component" value="Chromosome"/>
</dbReference>
<dbReference type="InterPro" id="IPR051544">
    <property type="entry name" value="TPS_OM_transporter"/>
</dbReference>
<keyword evidence="1" id="KW-0732">Signal</keyword>
<dbReference type="PANTHER" id="PTHR34597">
    <property type="entry name" value="SLR1661 PROTEIN"/>
    <property type="match status" value="1"/>
</dbReference>
<dbReference type="GO" id="GO:0008320">
    <property type="term" value="F:protein transmembrane transporter activity"/>
    <property type="evidence" value="ECO:0007669"/>
    <property type="project" value="TreeGrafter"/>
</dbReference>
<evidence type="ECO:0000313" key="5">
    <source>
        <dbReference type="Proteomes" id="UP000193100"/>
    </source>
</evidence>
<organism evidence="3 5">
    <name type="scientific">Marinobacter salarius</name>
    <dbReference type="NCBI Taxonomy" id="1420917"/>
    <lineage>
        <taxon>Bacteria</taxon>
        <taxon>Pseudomonadati</taxon>
        <taxon>Pseudomonadota</taxon>
        <taxon>Gammaproteobacteria</taxon>
        <taxon>Pseudomonadales</taxon>
        <taxon>Marinobacteraceae</taxon>
        <taxon>Marinobacter</taxon>
    </lineage>
</organism>
<dbReference type="GeneID" id="77255887"/>
<reference evidence="4 6" key="1">
    <citation type="submission" date="2016-10" db="EMBL/GenBank/DDBJ databases">
        <authorList>
            <person name="Varghese N."/>
            <person name="Submissions S."/>
        </authorList>
    </citation>
    <scope>NUCLEOTIDE SEQUENCE [LARGE SCALE GENOMIC DNA]</scope>
    <source>
        <strain evidence="4 6">DSM 26291</strain>
    </source>
</reference>
<dbReference type="AlphaFoldDB" id="A0A1W6K9K8"/>
<evidence type="ECO:0000313" key="3">
    <source>
        <dbReference type="EMBL" id="ARM84012.1"/>
    </source>
</evidence>
<evidence type="ECO:0000313" key="6">
    <source>
        <dbReference type="Proteomes" id="UP000199211"/>
    </source>
</evidence>
<accession>A0A1I4HWA3</accession>
<feature type="chain" id="PRO_5044567029" evidence="1">
    <location>
        <begin position="21"/>
        <end position="391"/>
    </location>
</feature>